<dbReference type="CDD" id="cd02649">
    <property type="entry name" value="nuc_hydro_CeIAG"/>
    <property type="match status" value="1"/>
</dbReference>
<dbReference type="SUPFAM" id="SSF53590">
    <property type="entry name" value="Nucleoside hydrolase"/>
    <property type="match status" value="1"/>
</dbReference>
<evidence type="ECO:0000259" key="2">
    <source>
        <dbReference type="Pfam" id="PF01156"/>
    </source>
</evidence>
<dbReference type="EMBL" id="GEDC01025485">
    <property type="protein sequence ID" value="JAS11813.1"/>
    <property type="molecule type" value="Transcribed_RNA"/>
</dbReference>
<feature type="domain" description="Inosine/uridine-preferring nucleoside hydrolase" evidence="2">
    <location>
        <begin position="8"/>
        <end position="308"/>
    </location>
</feature>
<dbReference type="PANTHER" id="PTHR46190">
    <property type="entry name" value="SI:CH211-201H21.5-RELATED"/>
    <property type="match status" value="1"/>
</dbReference>
<evidence type="ECO:0000313" key="3">
    <source>
        <dbReference type="EMBL" id="JAS06589.1"/>
    </source>
</evidence>
<dbReference type="Pfam" id="PF01156">
    <property type="entry name" value="IU_nuc_hydro"/>
    <property type="match status" value="1"/>
</dbReference>
<dbReference type="EMBL" id="GEDC01030709">
    <property type="protein sequence ID" value="JAS06589.1"/>
    <property type="molecule type" value="Transcribed_RNA"/>
</dbReference>
<protein>
    <recommendedName>
        <fullName evidence="2">Inosine/uridine-preferring nucleoside hydrolase domain-containing protein</fullName>
    </recommendedName>
</protein>
<proteinExistence type="inferred from homology"/>
<gene>
    <name evidence="3" type="ORF">g.21299</name>
    <name evidence="4" type="ORF">g.21300</name>
</gene>
<name>A0A1B6CEF1_9HEMI</name>
<organism evidence="4">
    <name type="scientific">Clastoptera arizonana</name>
    <name type="common">Arizona spittle bug</name>
    <dbReference type="NCBI Taxonomy" id="38151"/>
    <lineage>
        <taxon>Eukaryota</taxon>
        <taxon>Metazoa</taxon>
        <taxon>Ecdysozoa</taxon>
        <taxon>Arthropoda</taxon>
        <taxon>Hexapoda</taxon>
        <taxon>Insecta</taxon>
        <taxon>Pterygota</taxon>
        <taxon>Neoptera</taxon>
        <taxon>Paraneoptera</taxon>
        <taxon>Hemiptera</taxon>
        <taxon>Auchenorrhyncha</taxon>
        <taxon>Cercopoidea</taxon>
        <taxon>Clastopteridae</taxon>
        <taxon>Clastoptera</taxon>
    </lineage>
</organism>
<accession>A0A1B6CEF1</accession>
<dbReference type="PANTHER" id="PTHR46190:SF1">
    <property type="entry name" value="SI:CH211-201H21.5"/>
    <property type="match status" value="1"/>
</dbReference>
<reference evidence="4" key="1">
    <citation type="submission" date="2015-12" db="EMBL/GenBank/DDBJ databases">
        <title>De novo transcriptome assembly of four potential Pierce s Disease insect vectors from Arizona vineyards.</title>
        <authorList>
            <person name="Tassone E.E."/>
        </authorList>
    </citation>
    <scope>NUCLEOTIDE SEQUENCE</scope>
</reference>
<dbReference type="InterPro" id="IPR001910">
    <property type="entry name" value="Inosine/uridine_hydrolase_dom"/>
</dbReference>
<sequence>MDGKTSLIIVDTDAGIDDAWALLTLLSHQNKSNLEICGITCVNGNTTVDNVCINVLRTLGAVNRLDIPVFKGAYRPIISPNEYTVPHCYFHGINGFGDTVFKEEVDLSLIQNENAVIALNRIVNGNKDNITILCLGPLSNIALAIRTFSTFEHNVKGIYFMGGNYQGVGNMSNSAEFNFWADPEAAHIVLESAIKTKIMLPWEACTSLRFSLSWRDNILGKPSNAAIRLMNKVEENLRKRSSFKDWVPADQIIAAYLINKNVVSQINLLYATIELHGLHTRGQVVIGHKSKHQPNVHIITAVHKENFEKVFLGIHDFKIQT</sequence>
<dbReference type="GO" id="GO:0016799">
    <property type="term" value="F:hydrolase activity, hydrolyzing N-glycosyl compounds"/>
    <property type="evidence" value="ECO:0007669"/>
    <property type="project" value="InterPro"/>
</dbReference>
<evidence type="ECO:0000313" key="4">
    <source>
        <dbReference type="EMBL" id="JAS11813.1"/>
    </source>
</evidence>
<dbReference type="InterPro" id="IPR052775">
    <property type="entry name" value="IUN_hydrolase"/>
</dbReference>
<comment type="similarity">
    <text evidence="1">Belongs to the IUNH family.</text>
</comment>
<dbReference type="InterPro" id="IPR036452">
    <property type="entry name" value="Ribo_hydro-like"/>
</dbReference>
<dbReference type="AlphaFoldDB" id="A0A1B6CEF1"/>
<evidence type="ECO:0000256" key="1">
    <source>
        <dbReference type="ARBA" id="ARBA00009176"/>
    </source>
</evidence>
<dbReference type="Gene3D" id="3.90.245.10">
    <property type="entry name" value="Ribonucleoside hydrolase-like"/>
    <property type="match status" value="1"/>
</dbReference>